<dbReference type="InterPro" id="IPR000719">
    <property type="entry name" value="Prot_kinase_dom"/>
</dbReference>
<reference evidence="17" key="1">
    <citation type="submission" date="2021-01" db="EMBL/GenBank/DDBJ databases">
        <title>Adiantum capillus-veneris genome.</title>
        <authorList>
            <person name="Fang Y."/>
            <person name="Liao Q."/>
        </authorList>
    </citation>
    <scope>NUCLEOTIDE SEQUENCE</scope>
    <source>
        <strain evidence="17">H3</strain>
        <tissue evidence="17">Leaf</tissue>
    </source>
</reference>
<evidence type="ECO:0000256" key="12">
    <source>
        <dbReference type="ARBA" id="ARBA00047899"/>
    </source>
</evidence>
<evidence type="ECO:0000256" key="15">
    <source>
        <dbReference type="SAM" id="Phobius"/>
    </source>
</evidence>
<evidence type="ECO:0000256" key="9">
    <source>
        <dbReference type="ARBA" id="ARBA00022840"/>
    </source>
</evidence>
<dbReference type="InterPro" id="IPR008271">
    <property type="entry name" value="Ser/Thr_kinase_AS"/>
</dbReference>
<dbReference type="GO" id="GO:0005524">
    <property type="term" value="F:ATP binding"/>
    <property type="evidence" value="ECO:0007669"/>
    <property type="project" value="UniProtKB-UniRule"/>
</dbReference>
<dbReference type="PROSITE" id="PS00107">
    <property type="entry name" value="PROTEIN_KINASE_ATP"/>
    <property type="match status" value="1"/>
</dbReference>
<dbReference type="PROSITE" id="PS00108">
    <property type="entry name" value="PROTEIN_KINASE_ST"/>
    <property type="match status" value="1"/>
</dbReference>
<dbReference type="SUPFAM" id="SSF56112">
    <property type="entry name" value="Protein kinase-like (PK-like)"/>
    <property type="match status" value="1"/>
</dbReference>
<keyword evidence="18" id="KW-1185">Reference proteome</keyword>
<proteinExistence type="predicted"/>
<dbReference type="InterPro" id="IPR011009">
    <property type="entry name" value="Kinase-like_dom_sf"/>
</dbReference>
<organism evidence="17 18">
    <name type="scientific">Adiantum capillus-veneris</name>
    <name type="common">Maidenhair fern</name>
    <dbReference type="NCBI Taxonomy" id="13818"/>
    <lineage>
        <taxon>Eukaryota</taxon>
        <taxon>Viridiplantae</taxon>
        <taxon>Streptophyta</taxon>
        <taxon>Embryophyta</taxon>
        <taxon>Tracheophyta</taxon>
        <taxon>Polypodiopsida</taxon>
        <taxon>Polypodiidae</taxon>
        <taxon>Polypodiales</taxon>
        <taxon>Pteridineae</taxon>
        <taxon>Pteridaceae</taxon>
        <taxon>Vittarioideae</taxon>
        <taxon>Adiantum</taxon>
    </lineage>
</organism>
<feature type="transmembrane region" description="Helical" evidence="15">
    <location>
        <begin position="192"/>
        <end position="217"/>
    </location>
</feature>
<keyword evidence="9 14" id="KW-0067">ATP-binding</keyword>
<dbReference type="InterPro" id="IPR017441">
    <property type="entry name" value="Protein_kinase_ATP_BS"/>
</dbReference>
<evidence type="ECO:0000256" key="7">
    <source>
        <dbReference type="ARBA" id="ARBA00022741"/>
    </source>
</evidence>
<dbReference type="GO" id="GO:0005886">
    <property type="term" value="C:plasma membrane"/>
    <property type="evidence" value="ECO:0007669"/>
    <property type="project" value="UniProtKB-SubCell"/>
</dbReference>
<evidence type="ECO:0000256" key="14">
    <source>
        <dbReference type="PROSITE-ProRule" id="PRU10141"/>
    </source>
</evidence>
<dbReference type="EC" id="2.7.11.1" evidence="2"/>
<dbReference type="Proteomes" id="UP000886520">
    <property type="component" value="Chromosome 17"/>
</dbReference>
<dbReference type="OrthoDB" id="4062651at2759"/>
<evidence type="ECO:0000256" key="6">
    <source>
        <dbReference type="ARBA" id="ARBA00022692"/>
    </source>
</evidence>
<dbReference type="AlphaFoldDB" id="A0A9D4UFA3"/>
<comment type="catalytic activity">
    <reaction evidence="12">
        <text>L-threonyl-[protein] + ATP = O-phospho-L-threonyl-[protein] + ADP + H(+)</text>
        <dbReference type="Rhea" id="RHEA:46608"/>
        <dbReference type="Rhea" id="RHEA-COMP:11060"/>
        <dbReference type="Rhea" id="RHEA-COMP:11605"/>
        <dbReference type="ChEBI" id="CHEBI:15378"/>
        <dbReference type="ChEBI" id="CHEBI:30013"/>
        <dbReference type="ChEBI" id="CHEBI:30616"/>
        <dbReference type="ChEBI" id="CHEBI:61977"/>
        <dbReference type="ChEBI" id="CHEBI:456216"/>
        <dbReference type="EC" id="2.7.11.1"/>
    </reaction>
</comment>
<comment type="subcellular location">
    <subcellularLocation>
        <location evidence="1">Cell membrane</location>
        <topology evidence="1">Single-pass membrane protein</topology>
    </subcellularLocation>
</comment>
<keyword evidence="6 15" id="KW-0812">Transmembrane</keyword>
<keyword evidence="5" id="KW-0808">Transferase</keyword>
<keyword evidence="3" id="KW-1003">Cell membrane</keyword>
<dbReference type="CDD" id="cd14066">
    <property type="entry name" value="STKc_IRAK"/>
    <property type="match status" value="1"/>
</dbReference>
<evidence type="ECO:0000256" key="3">
    <source>
        <dbReference type="ARBA" id="ARBA00022475"/>
    </source>
</evidence>
<keyword evidence="11 15" id="KW-0472">Membrane</keyword>
<sequence>MVPMASKIATGVSEGLATRQALKLEICQNDGGYGPEVIASGTITHVQVVTMSFIILTYGSTIVCCRAKKSRVSNYRLSKHSADDSREVCKEVDLLCLHNSEPQVALFEGGPRQSGLSGRHSNLCFAGGNTSLVSLLGKVLHDRVKQTPIRRVVKARIAARSWKGTRVDMGRFLSEASTNLHSSNSEKKGGNAVIAVLAVIATLAVSALIVALLYYLYMRRKVKKKCQSQRFISESFARPVPKSDLIELSDAQVFAYKQLQVATNDFNEVNVIGRGGFGSVFRGVLAGGRMVAVKQLDQSSKQGDYEFRCEVDMLSKLHSPYLLRLIGYCADQDHRLLVYDYMSNGSLQEHLYTKGAPGSPPFLDWETRMRVALDSARGLEYLHELVSPPVIHRDFKSSNILLDENFNARVSDFGLAKLGSDKIGGLVSTRVLGTHGYVAPEYAMTGHLTTKSDVYSYGVVLLELLTGRVPVDMKRPSGQGVLVTWALPRLTDRKRLSEMVDPVLDGQYAMKELIQVAAIAAMCVQPEADYRPLMTDVVQSLIPLVKSNNKQGVKVVATTDLQHQVVTLHSSSIDSSSSGAGNS</sequence>
<comment type="catalytic activity">
    <reaction evidence="13">
        <text>L-seryl-[protein] + ATP = O-phospho-L-seryl-[protein] + ADP + H(+)</text>
        <dbReference type="Rhea" id="RHEA:17989"/>
        <dbReference type="Rhea" id="RHEA-COMP:9863"/>
        <dbReference type="Rhea" id="RHEA-COMP:11604"/>
        <dbReference type="ChEBI" id="CHEBI:15378"/>
        <dbReference type="ChEBI" id="CHEBI:29999"/>
        <dbReference type="ChEBI" id="CHEBI:30616"/>
        <dbReference type="ChEBI" id="CHEBI:83421"/>
        <dbReference type="ChEBI" id="CHEBI:456216"/>
        <dbReference type="EC" id="2.7.11.1"/>
    </reaction>
</comment>
<evidence type="ECO:0000256" key="11">
    <source>
        <dbReference type="ARBA" id="ARBA00023136"/>
    </source>
</evidence>
<dbReference type="Pfam" id="PF00069">
    <property type="entry name" value="Pkinase"/>
    <property type="match status" value="1"/>
</dbReference>
<evidence type="ECO:0000259" key="16">
    <source>
        <dbReference type="PROSITE" id="PS50011"/>
    </source>
</evidence>
<name>A0A9D4UFA3_ADICA</name>
<evidence type="ECO:0000256" key="1">
    <source>
        <dbReference type="ARBA" id="ARBA00004162"/>
    </source>
</evidence>
<accession>A0A9D4UFA3</accession>
<comment type="caution">
    <text evidence="17">The sequence shown here is derived from an EMBL/GenBank/DDBJ whole genome shotgun (WGS) entry which is preliminary data.</text>
</comment>
<dbReference type="FunFam" id="3.30.200.20:FF:000542">
    <property type="entry name" value="Receptor-like serine/threonine-protein kinase At4g25390"/>
    <property type="match status" value="1"/>
</dbReference>
<gene>
    <name evidence="17" type="ORF">GOP47_0017426</name>
</gene>
<feature type="domain" description="Protein kinase" evidence="16">
    <location>
        <begin position="266"/>
        <end position="545"/>
    </location>
</feature>
<evidence type="ECO:0000313" key="18">
    <source>
        <dbReference type="Proteomes" id="UP000886520"/>
    </source>
</evidence>
<dbReference type="EMBL" id="JABFUD020000017">
    <property type="protein sequence ID" value="KAI5066898.1"/>
    <property type="molecule type" value="Genomic_DNA"/>
</dbReference>
<keyword evidence="8" id="KW-0418">Kinase</keyword>
<keyword evidence="7 14" id="KW-0547">Nucleotide-binding</keyword>
<keyword evidence="4" id="KW-0723">Serine/threonine-protein kinase</keyword>
<dbReference type="FunFam" id="1.10.510.10:FF:000051">
    <property type="entry name" value="Receptor-like serine/threonine-protein kinase ALE2"/>
    <property type="match status" value="1"/>
</dbReference>
<evidence type="ECO:0000313" key="17">
    <source>
        <dbReference type="EMBL" id="KAI5066898.1"/>
    </source>
</evidence>
<dbReference type="PROSITE" id="PS50011">
    <property type="entry name" value="PROTEIN_KINASE_DOM"/>
    <property type="match status" value="1"/>
</dbReference>
<evidence type="ECO:0000256" key="10">
    <source>
        <dbReference type="ARBA" id="ARBA00022989"/>
    </source>
</evidence>
<evidence type="ECO:0000256" key="2">
    <source>
        <dbReference type="ARBA" id="ARBA00012513"/>
    </source>
</evidence>
<dbReference type="PANTHER" id="PTHR47989:SF15">
    <property type="entry name" value="SERINE_THREONINE-PROTEIN KINASE PBL7 ISOFORM X1-RELATED"/>
    <property type="match status" value="1"/>
</dbReference>
<dbReference type="PANTHER" id="PTHR47989">
    <property type="entry name" value="OS01G0750732 PROTEIN"/>
    <property type="match status" value="1"/>
</dbReference>
<evidence type="ECO:0000256" key="5">
    <source>
        <dbReference type="ARBA" id="ARBA00022679"/>
    </source>
</evidence>
<evidence type="ECO:0000256" key="4">
    <source>
        <dbReference type="ARBA" id="ARBA00022527"/>
    </source>
</evidence>
<evidence type="ECO:0000256" key="13">
    <source>
        <dbReference type="ARBA" id="ARBA00048679"/>
    </source>
</evidence>
<dbReference type="GO" id="GO:0004674">
    <property type="term" value="F:protein serine/threonine kinase activity"/>
    <property type="evidence" value="ECO:0007669"/>
    <property type="project" value="UniProtKB-KW"/>
</dbReference>
<keyword evidence="10 15" id="KW-1133">Transmembrane helix</keyword>
<evidence type="ECO:0000256" key="8">
    <source>
        <dbReference type="ARBA" id="ARBA00022777"/>
    </source>
</evidence>
<dbReference type="Gene3D" id="1.10.510.10">
    <property type="entry name" value="Transferase(Phosphotransferase) domain 1"/>
    <property type="match status" value="1"/>
</dbReference>
<protein>
    <recommendedName>
        <fullName evidence="2">non-specific serine/threonine protein kinase</fullName>
        <ecNumber evidence="2">2.7.11.1</ecNumber>
    </recommendedName>
</protein>
<dbReference type="Gene3D" id="3.30.200.20">
    <property type="entry name" value="Phosphorylase Kinase, domain 1"/>
    <property type="match status" value="1"/>
</dbReference>
<feature type="binding site" evidence="14">
    <location>
        <position position="294"/>
    </location>
    <ligand>
        <name>ATP</name>
        <dbReference type="ChEBI" id="CHEBI:30616"/>
    </ligand>
</feature>